<evidence type="ECO:0000256" key="4">
    <source>
        <dbReference type="SAM" id="MobiDB-lite"/>
    </source>
</evidence>
<proteinExistence type="inferred from homology"/>
<feature type="region of interest" description="Disordered" evidence="4">
    <location>
        <begin position="1"/>
        <end position="380"/>
    </location>
</feature>
<feature type="compositionally biased region" description="Low complexity" evidence="4">
    <location>
        <begin position="242"/>
        <end position="263"/>
    </location>
</feature>
<dbReference type="RefSeq" id="WP_184391242.1">
    <property type="nucleotide sequence ID" value="NZ_JACHDB010000001.1"/>
</dbReference>
<keyword evidence="3 5" id="KW-0472">Membrane</keyword>
<dbReference type="InterPro" id="IPR001460">
    <property type="entry name" value="PCN-bd_Tpept"/>
</dbReference>
<dbReference type="GO" id="GO:0008658">
    <property type="term" value="F:penicillin binding"/>
    <property type="evidence" value="ECO:0007669"/>
    <property type="project" value="InterPro"/>
</dbReference>
<evidence type="ECO:0000256" key="5">
    <source>
        <dbReference type="SAM" id="Phobius"/>
    </source>
</evidence>
<feature type="compositionally biased region" description="Pro residues" evidence="4">
    <location>
        <begin position="346"/>
        <end position="358"/>
    </location>
</feature>
<gene>
    <name evidence="9" type="ORF">HDA36_001630</name>
</gene>
<feature type="transmembrane region" description="Helical" evidence="5">
    <location>
        <begin position="384"/>
        <end position="407"/>
    </location>
</feature>
<dbReference type="Pfam" id="PF03717">
    <property type="entry name" value="PBP_dimer"/>
    <property type="match status" value="1"/>
</dbReference>
<dbReference type="Pfam" id="PF05223">
    <property type="entry name" value="MecA_N"/>
    <property type="match status" value="1"/>
</dbReference>
<feature type="compositionally biased region" description="Gly residues" evidence="4">
    <location>
        <begin position="363"/>
        <end position="374"/>
    </location>
</feature>
<dbReference type="GO" id="GO:0071972">
    <property type="term" value="F:peptidoglycan L,D-transpeptidase activity"/>
    <property type="evidence" value="ECO:0007669"/>
    <property type="project" value="TreeGrafter"/>
</dbReference>
<evidence type="ECO:0000259" key="8">
    <source>
        <dbReference type="Pfam" id="PF05223"/>
    </source>
</evidence>
<dbReference type="InterPro" id="IPR032710">
    <property type="entry name" value="NTF2-like_dom_sf"/>
</dbReference>
<dbReference type="SUPFAM" id="SSF56601">
    <property type="entry name" value="beta-lactamase/transpeptidase-like"/>
    <property type="match status" value="1"/>
</dbReference>
<dbReference type="PANTHER" id="PTHR30627:SF24">
    <property type="entry name" value="PENICILLIN-BINDING PROTEIN 4B"/>
    <property type="match status" value="1"/>
</dbReference>
<dbReference type="Pfam" id="PF00905">
    <property type="entry name" value="Transpeptidase"/>
    <property type="match status" value="1"/>
</dbReference>
<comment type="similarity">
    <text evidence="2">Belongs to the transpeptidase family.</text>
</comment>
<name>A0A7W8VCL3_9ACTN</name>
<comment type="caution">
    <text evidence="9">The sequence shown here is derived from an EMBL/GenBank/DDBJ whole genome shotgun (WGS) entry which is preliminary data.</text>
</comment>
<feature type="domain" description="NTF2-like N-terminal transpeptidase" evidence="8">
    <location>
        <begin position="413"/>
        <end position="519"/>
    </location>
</feature>
<dbReference type="InterPro" id="IPR007887">
    <property type="entry name" value="MecA_N"/>
</dbReference>
<dbReference type="InterPro" id="IPR012338">
    <property type="entry name" value="Beta-lactam/transpept-like"/>
</dbReference>
<feature type="domain" description="Penicillin-binding protein dimerisation" evidence="7">
    <location>
        <begin position="550"/>
        <end position="599"/>
    </location>
</feature>
<evidence type="ECO:0000259" key="6">
    <source>
        <dbReference type="Pfam" id="PF00905"/>
    </source>
</evidence>
<evidence type="ECO:0008006" key="11">
    <source>
        <dbReference type="Google" id="ProtNLM"/>
    </source>
</evidence>
<dbReference type="Proteomes" id="UP000572635">
    <property type="component" value="Unassembled WGS sequence"/>
</dbReference>
<dbReference type="AlphaFoldDB" id="A0A7W8VCL3"/>
<dbReference type="InterPro" id="IPR005311">
    <property type="entry name" value="PBP_dimer"/>
</dbReference>
<dbReference type="Gene3D" id="3.10.450.100">
    <property type="entry name" value="NTF2-like, domain 1"/>
    <property type="match status" value="1"/>
</dbReference>
<evidence type="ECO:0000256" key="1">
    <source>
        <dbReference type="ARBA" id="ARBA00004370"/>
    </source>
</evidence>
<dbReference type="Gene3D" id="3.90.1310.10">
    <property type="entry name" value="Penicillin-binding protein 2a (Domain 2)"/>
    <property type="match status" value="1"/>
</dbReference>
<dbReference type="GO" id="GO:0071555">
    <property type="term" value="P:cell wall organization"/>
    <property type="evidence" value="ECO:0007669"/>
    <property type="project" value="TreeGrafter"/>
</dbReference>
<dbReference type="InterPro" id="IPR050515">
    <property type="entry name" value="Beta-lactam/transpept"/>
</dbReference>
<feature type="domain" description="Penicillin-binding protein transpeptidase" evidence="6">
    <location>
        <begin position="655"/>
        <end position="920"/>
    </location>
</feature>
<feature type="compositionally biased region" description="Low complexity" evidence="4">
    <location>
        <begin position="294"/>
        <end position="311"/>
    </location>
</feature>
<dbReference type="Gene3D" id="3.40.710.10">
    <property type="entry name" value="DD-peptidase/beta-lactamase superfamily"/>
    <property type="match status" value="1"/>
</dbReference>
<dbReference type="GO" id="GO:0005886">
    <property type="term" value="C:plasma membrane"/>
    <property type="evidence" value="ECO:0007669"/>
    <property type="project" value="TreeGrafter"/>
</dbReference>
<feature type="compositionally biased region" description="Gly residues" evidence="4">
    <location>
        <begin position="312"/>
        <end position="322"/>
    </location>
</feature>
<reference evidence="9 10" key="1">
    <citation type="submission" date="2020-08" db="EMBL/GenBank/DDBJ databases">
        <title>Sequencing the genomes of 1000 actinobacteria strains.</title>
        <authorList>
            <person name="Klenk H.-P."/>
        </authorList>
    </citation>
    <scope>NUCLEOTIDE SEQUENCE [LARGE SCALE GENOMIC DNA]</scope>
    <source>
        <strain evidence="9 10">DSM 44551</strain>
    </source>
</reference>
<dbReference type="PANTHER" id="PTHR30627">
    <property type="entry name" value="PEPTIDOGLYCAN D,D-TRANSPEPTIDASE"/>
    <property type="match status" value="1"/>
</dbReference>
<dbReference type="GO" id="GO:0046677">
    <property type="term" value="P:response to antibiotic"/>
    <property type="evidence" value="ECO:0007669"/>
    <property type="project" value="InterPro"/>
</dbReference>
<evidence type="ECO:0000313" key="9">
    <source>
        <dbReference type="EMBL" id="MBB5431546.1"/>
    </source>
</evidence>
<keyword evidence="5" id="KW-1133">Transmembrane helix</keyword>
<keyword evidence="10" id="KW-1185">Reference proteome</keyword>
<feature type="compositionally biased region" description="Pro residues" evidence="4">
    <location>
        <begin position="62"/>
        <end position="73"/>
    </location>
</feature>
<dbReference type="EMBL" id="JACHDB010000001">
    <property type="protein sequence ID" value="MBB5431546.1"/>
    <property type="molecule type" value="Genomic_DNA"/>
</dbReference>
<evidence type="ECO:0000256" key="3">
    <source>
        <dbReference type="ARBA" id="ARBA00023136"/>
    </source>
</evidence>
<evidence type="ECO:0000313" key="10">
    <source>
        <dbReference type="Proteomes" id="UP000572635"/>
    </source>
</evidence>
<comment type="subcellular location">
    <subcellularLocation>
        <location evidence="1">Membrane</location>
    </subcellularLocation>
</comment>
<sequence>MDDRWTPGEDGSPSAPHGREPGEGAEAPPAPPEGPQDSPAPRRNPYVIPSAGAQKPAAERPYTPPVGPWPPQRPAAGAGDDRPAAPSAPEEAAFAAAAGEGEDAAPGAGEAPPAAPGAEEHAPSAAPEGPARDEGFSWLSSAPQGAGADAEPSSADPEATLPVGGHAPEPSAAPDEPWSTGPRPSVPEADGAPAEPPAPAHGPAGREDPERTLPVGGALPGGDRASAADAFTRRPAPEPEYEPAYEPASAPAAAAPSAPAAPYDEPGYLDETSNPAFPPPNGPATVGAPPSGTPPFGSAAFGAATGTAASGAAGGGADGGPNGASAEASNGALNGAPGRADDGRAFPPPPAPPGPGGPDAPHRGGGPSGPGPQSGGKKRSRKGLLIGIGAGVLVLALIGGVTGWYVLGRSSGPEKAAASYAGAWSEQDYKAMSALTTGGDVQEVLGPLAENLGVEKSSIELGEVVEKGDDAAEAPFTATLSLSNAGDWTYQGAFSLVRDGGEWKVDFGPASVHPELSDGTTLVRANVWGERGHILAADGSRLDTEDASGSIQMLTGQVGAASADDLERLGPAYKEGDPTGQGGIQQEYEERLAGEVSTSIRIAETGSEEEAAADPDAPVVDTVEGKQGEDVTTAIDPELQSAAANAVTSEGKPTALVAVRASTGEVVAVANNSADFNRAFDGQYAPGSSFKIITYEALLEKGLSPSDTMSCPKEALGFKNAGDAEYGQQSVTEAFATSCNTALVQDVVNRVDGADLTKAAEMFGMNADLNIGVPAREPSFPNPEDSGLLAAQSIGQGQVISTPLHMATVPAAIADGSWRSPALVTDPALPDKPEPKAIPQAEALRPMMRAVITDGTAEKAGFQGEVYGKTGSAEFGTASGEDDELETHAWMVGYKGDIAFAVVVEGGGGGGSVAGPVGAKFTNAI</sequence>
<accession>A0A7W8VCL3</accession>
<organism evidence="9 10">
    <name type="scientific">Nocardiopsis composta</name>
    <dbReference type="NCBI Taxonomy" id="157465"/>
    <lineage>
        <taxon>Bacteria</taxon>
        <taxon>Bacillati</taxon>
        <taxon>Actinomycetota</taxon>
        <taxon>Actinomycetes</taxon>
        <taxon>Streptosporangiales</taxon>
        <taxon>Nocardiopsidaceae</taxon>
        <taxon>Nocardiopsis</taxon>
    </lineage>
</organism>
<feature type="compositionally biased region" description="Low complexity" evidence="4">
    <location>
        <begin position="74"/>
        <end position="112"/>
    </location>
</feature>
<keyword evidence="5" id="KW-0812">Transmembrane</keyword>
<evidence type="ECO:0000259" key="7">
    <source>
        <dbReference type="Pfam" id="PF03717"/>
    </source>
</evidence>
<dbReference type="SUPFAM" id="SSF54427">
    <property type="entry name" value="NTF2-like"/>
    <property type="match status" value="1"/>
</dbReference>
<protein>
    <recommendedName>
        <fullName evidence="11">Penicillin-binding protein</fullName>
    </recommendedName>
</protein>
<evidence type="ECO:0000256" key="2">
    <source>
        <dbReference type="ARBA" id="ARBA00007171"/>
    </source>
</evidence>